<dbReference type="AlphaFoldDB" id="M9RDR0"/>
<organism evidence="1 2">
    <name type="scientific">Octadecabacter antarcticus 307</name>
    <dbReference type="NCBI Taxonomy" id="391626"/>
    <lineage>
        <taxon>Bacteria</taxon>
        <taxon>Pseudomonadati</taxon>
        <taxon>Pseudomonadota</taxon>
        <taxon>Alphaproteobacteria</taxon>
        <taxon>Rhodobacterales</taxon>
        <taxon>Roseobacteraceae</taxon>
        <taxon>Octadecabacter</taxon>
    </lineage>
</organism>
<reference evidence="1 2" key="1">
    <citation type="journal article" date="2013" name="PLoS ONE">
        <title>Poles Apart: Arctic and Antarctic Octadecabacter strains Share High Genome Plasticity and a New Type of Xanthorhodopsin.</title>
        <authorList>
            <person name="Vollmers J."/>
            <person name="Voget S."/>
            <person name="Dietrich S."/>
            <person name="Gollnow K."/>
            <person name="Smits M."/>
            <person name="Meyer K."/>
            <person name="Brinkhoff T."/>
            <person name="Simon M."/>
            <person name="Daniel R."/>
        </authorList>
    </citation>
    <scope>NUCLEOTIDE SEQUENCE [LARGE SCALE GENOMIC DNA]</scope>
    <source>
        <strain evidence="1 2">307</strain>
    </source>
</reference>
<sequence length="89" mass="9800">MPNTPDALLELTLALDRLETSRGEPEAFLDASKKLLDQLKKVNESDPDVLIGAVDVYKRLSQELVFAKKCAELRLPVATQSALQGATKY</sequence>
<dbReference type="STRING" id="391626.OAN307_c29710"/>
<evidence type="ECO:0000313" key="1">
    <source>
        <dbReference type="EMBL" id="AGI68521.1"/>
    </source>
</evidence>
<keyword evidence="2" id="KW-1185">Reference proteome</keyword>
<accession>M9RDR0</accession>
<dbReference type="Proteomes" id="UP000005307">
    <property type="component" value="Chromosome"/>
</dbReference>
<evidence type="ECO:0000313" key="2">
    <source>
        <dbReference type="Proteomes" id="UP000005307"/>
    </source>
</evidence>
<proteinExistence type="predicted"/>
<dbReference type="HOGENOM" id="CLU_189108_0_0_5"/>
<dbReference type="EMBL" id="CP003740">
    <property type="protein sequence ID" value="AGI68521.1"/>
    <property type="molecule type" value="Genomic_DNA"/>
</dbReference>
<dbReference type="KEGG" id="oat:OAN307_c29710"/>
<dbReference type="RefSeq" id="WP_015500510.1">
    <property type="nucleotide sequence ID" value="NC_020911.1"/>
</dbReference>
<protein>
    <submittedName>
        <fullName evidence="1">Uncharacterized protein</fullName>
    </submittedName>
</protein>
<gene>
    <name evidence="1" type="ORF">OAN307_c29710</name>
</gene>
<name>M9RDR0_9RHOB</name>